<comment type="caution">
    <text evidence="1">The sequence shown here is derived from an EMBL/GenBank/DDBJ whole genome shotgun (WGS) entry which is preliminary data.</text>
</comment>
<evidence type="ECO:0000313" key="2">
    <source>
        <dbReference type="Proteomes" id="UP000789920"/>
    </source>
</evidence>
<organism evidence="1 2">
    <name type="scientific">Racocetra persica</name>
    <dbReference type="NCBI Taxonomy" id="160502"/>
    <lineage>
        <taxon>Eukaryota</taxon>
        <taxon>Fungi</taxon>
        <taxon>Fungi incertae sedis</taxon>
        <taxon>Mucoromycota</taxon>
        <taxon>Glomeromycotina</taxon>
        <taxon>Glomeromycetes</taxon>
        <taxon>Diversisporales</taxon>
        <taxon>Gigasporaceae</taxon>
        <taxon>Racocetra</taxon>
    </lineage>
</organism>
<evidence type="ECO:0000313" key="1">
    <source>
        <dbReference type="EMBL" id="CAG8797684.1"/>
    </source>
</evidence>
<feature type="non-terminal residue" evidence="1">
    <location>
        <position position="1"/>
    </location>
</feature>
<gene>
    <name evidence="1" type="ORF">RPERSI_LOCUS20390</name>
</gene>
<proteinExistence type="predicted"/>
<keyword evidence="2" id="KW-1185">Reference proteome</keyword>
<accession>A0ACA9RKS6</accession>
<dbReference type="Proteomes" id="UP000789920">
    <property type="component" value="Unassembled WGS sequence"/>
</dbReference>
<reference evidence="1" key="1">
    <citation type="submission" date="2021-06" db="EMBL/GenBank/DDBJ databases">
        <authorList>
            <person name="Kallberg Y."/>
            <person name="Tangrot J."/>
            <person name="Rosling A."/>
        </authorList>
    </citation>
    <scope>NUCLEOTIDE SEQUENCE</scope>
    <source>
        <strain evidence="1">MA461A</strain>
    </source>
</reference>
<name>A0ACA9RKS6_9GLOM</name>
<dbReference type="EMBL" id="CAJVQC010057519">
    <property type="protein sequence ID" value="CAG8797684.1"/>
    <property type="molecule type" value="Genomic_DNA"/>
</dbReference>
<protein>
    <submittedName>
        <fullName evidence="1">4501_t:CDS:1</fullName>
    </submittedName>
</protein>
<sequence length="44" mass="4727">SSNAPHNTTDPTQPPTTTQHDCSQLISSNTLHNTTDFTQSPTTT</sequence>